<evidence type="ECO:0000313" key="2">
    <source>
        <dbReference type="Proteomes" id="UP000066284"/>
    </source>
</evidence>
<organism evidence="1 2">
    <name type="scientific">Candidatus Nitrospira inopinata</name>
    <dbReference type="NCBI Taxonomy" id="1715989"/>
    <lineage>
        <taxon>Bacteria</taxon>
        <taxon>Pseudomonadati</taxon>
        <taxon>Nitrospirota</taxon>
        <taxon>Nitrospiria</taxon>
        <taxon>Nitrospirales</taxon>
        <taxon>Nitrospiraceae</taxon>
        <taxon>Nitrospira</taxon>
    </lineage>
</organism>
<dbReference type="EMBL" id="LN885086">
    <property type="protein sequence ID" value="CUQ67912.1"/>
    <property type="molecule type" value="Genomic_DNA"/>
</dbReference>
<dbReference type="AlphaFoldDB" id="A0A0S4KXL3"/>
<keyword evidence="2" id="KW-1185">Reference proteome</keyword>
<dbReference type="KEGG" id="nio:NITINOP_2940"/>
<evidence type="ECO:0000313" key="1">
    <source>
        <dbReference type="EMBL" id="CUQ67912.1"/>
    </source>
</evidence>
<dbReference type="Proteomes" id="UP000066284">
    <property type="component" value="Chromosome 1"/>
</dbReference>
<name>A0A0S4KXL3_9BACT</name>
<reference evidence="2" key="1">
    <citation type="submission" date="2015-09" db="EMBL/GenBank/DDBJ databases">
        <authorList>
            <person name="Daims H."/>
        </authorList>
    </citation>
    <scope>NUCLEOTIDE SEQUENCE [LARGE SCALE GENOMIC DNA]</scope>
</reference>
<protein>
    <submittedName>
        <fullName evidence="1">Uncharacterized protein</fullName>
    </submittedName>
</protein>
<proteinExistence type="predicted"/>
<sequence length="125" mass="13342">MINRWIIVKDKMQSFSVVLLFALCQIIGTMCTVPDLSLAGEATQLADEINHMACPMDGMLMCPPSAVSSPERQLKHEATTDVNPKAALLSPVTASTVSSTLESSSWSSASEFVPISIASSSVLRI</sequence>
<accession>A0A0S4KXL3</accession>
<gene>
    <name evidence="1" type="ORF">NITINOP_2940</name>
</gene>
<dbReference type="STRING" id="1715989.NITINOP_2940"/>